<dbReference type="Proteomes" id="UP000220629">
    <property type="component" value="Unassembled WGS sequence"/>
</dbReference>
<evidence type="ECO:0000313" key="2">
    <source>
        <dbReference type="Proteomes" id="UP000220629"/>
    </source>
</evidence>
<gene>
    <name evidence="1" type="ORF">CRM94_16400</name>
</gene>
<comment type="caution">
    <text evidence="1">The sequence shown here is derived from an EMBL/GenBank/DDBJ whole genome shotgun (WGS) entry which is preliminary data.</text>
</comment>
<protein>
    <recommendedName>
        <fullName evidence="3">Mobilization protein</fullName>
    </recommendedName>
</protein>
<dbReference type="RefSeq" id="WP_098153287.1">
    <property type="nucleotide sequence ID" value="NZ_CADEWH010000019.1"/>
</dbReference>
<evidence type="ECO:0008006" key="3">
    <source>
        <dbReference type="Google" id="ProtNLM"/>
    </source>
</evidence>
<name>A0A2A7SBB9_BURGA</name>
<dbReference type="AlphaFoldDB" id="A0A2A7SBB9"/>
<sequence length="133" mass="14460">MPRLKTPGKGASKPISFKLDPESERFYRRKAQESGLSLSDYIRKQLAQGVITENVSLIEQRLRGLIDLLAGQASAAGAQGNARTTLPAEIVRATFFSQEVLKAIASNQNKQTYYAAQEAAEAETKKLLGAAHV</sequence>
<dbReference type="InterPro" id="IPR053842">
    <property type="entry name" value="NikA-like"/>
</dbReference>
<dbReference type="Pfam" id="PF21983">
    <property type="entry name" value="NikA-like"/>
    <property type="match status" value="1"/>
</dbReference>
<dbReference type="EMBL" id="PDDY01000002">
    <property type="protein sequence ID" value="PEH40585.1"/>
    <property type="molecule type" value="Genomic_DNA"/>
</dbReference>
<organism evidence="1 2">
    <name type="scientific">Burkholderia gladioli</name>
    <name type="common">Pseudomonas marginata</name>
    <name type="synonym">Phytomonas marginata</name>
    <dbReference type="NCBI Taxonomy" id="28095"/>
    <lineage>
        <taxon>Bacteria</taxon>
        <taxon>Pseudomonadati</taxon>
        <taxon>Pseudomonadota</taxon>
        <taxon>Betaproteobacteria</taxon>
        <taxon>Burkholderiales</taxon>
        <taxon>Burkholderiaceae</taxon>
        <taxon>Burkholderia</taxon>
    </lineage>
</organism>
<accession>A0A2A7SBB9</accession>
<evidence type="ECO:0000313" key="1">
    <source>
        <dbReference type="EMBL" id="PEH40585.1"/>
    </source>
</evidence>
<reference evidence="2" key="1">
    <citation type="submission" date="2017-09" db="EMBL/GenBank/DDBJ databases">
        <title>FDA dAtabase for Regulatory Grade micrObial Sequences (FDA-ARGOS): Supporting development and validation of Infectious Disease Dx tests.</title>
        <authorList>
            <person name="Minogue T."/>
            <person name="Wolcott M."/>
            <person name="Wasieloski L."/>
            <person name="Aguilar W."/>
            <person name="Moore D."/>
            <person name="Tallon L."/>
            <person name="Sadzewicz L."/>
            <person name="Ott S."/>
            <person name="Zhao X."/>
            <person name="Nagaraj S."/>
            <person name="Vavikolanu K."/>
            <person name="Aluvathingal J."/>
            <person name="Nadendla S."/>
            <person name="Sichtig H."/>
        </authorList>
    </citation>
    <scope>NUCLEOTIDE SEQUENCE [LARGE SCALE GENOMIC DNA]</scope>
    <source>
        <strain evidence="2">FDAARGOS_390</strain>
    </source>
</reference>
<proteinExistence type="predicted"/>